<evidence type="ECO:0000256" key="3">
    <source>
        <dbReference type="ARBA" id="ARBA00008277"/>
    </source>
</evidence>
<feature type="chain" id="PRO_5012440511" description="ERO1A" evidence="17">
    <location>
        <begin position="17"/>
        <end position="330"/>
    </location>
</feature>
<dbReference type="Pfam" id="PF04137">
    <property type="entry name" value="ERO1"/>
    <property type="match status" value="1"/>
</dbReference>
<evidence type="ECO:0000256" key="16">
    <source>
        <dbReference type="SAM" id="Phobius"/>
    </source>
</evidence>
<dbReference type="EMBL" id="LWDP01000001">
    <property type="protein sequence ID" value="ORD95178.1"/>
    <property type="molecule type" value="Genomic_DNA"/>
</dbReference>
<protein>
    <recommendedName>
        <fullName evidence="20">ERO1A</fullName>
    </recommendedName>
</protein>
<dbReference type="Proteomes" id="UP000192639">
    <property type="component" value="Unassembled WGS sequence"/>
</dbReference>
<dbReference type="PANTHER" id="PTHR12613">
    <property type="entry name" value="ERO1-RELATED"/>
    <property type="match status" value="1"/>
</dbReference>
<keyword evidence="7 17" id="KW-0732">Signal</keyword>
<comment type="cofactor">
    <cofactor evidence="1">
        <name>FAD</name>
        <dbReference type="ChEBI" id="CHEBI:57692"/>
    </cofactor>
</comment>
<keyword evidence="11" id="KW-0560">Oxidoreductase</keyword>
<evidence type="ECO:0000256" key="5">
    <source>
        <dbReference type="ARBA" id="ARBA00022448"/>
    </source>
</evidence>
<keyword evidence="13" id="KW-1015">Disulfide bond</keyword>
<dbReference type="VEuPathDB" id="MicrosporidiaDB:ECANGB1_2678"/>
<dbReference type="AlphaFoldDB" id="A0A1Y1S9M6"/>
<dbReference type="InterPro" id="IPR007266">
    <property type="entry name" value="Ero1"/>
</dbReference>
<comment type="subunit">
    <text evidence="4">May function both as a monomer and a homodimer.</text>
</comment>
<keyword evidence="14" id="KW-0325">Glycoprotein</keyword>
<keyword evidence="15" id="KW-0676">Redox-active center</keyword>
<evidence type="ECO:0000256" key="15">
    <source>
        <dbReference type="ARBA" id="ARBA00023284"/>
    </source>
</evidence>
<evidence type="ECO:0000256" key="13">
    <source>
        <dbReference type="ARBA" id="ARBA00023157"/>
    </source>
</evidence>
<keyword evidence="6" id="KW-0285">Flavoprotein</keyword>
<comment type="subcellular location">
    <subcellularLocation>
        <location evidence="2">Endoplasmic reticulum membrane</location>
        <topology evidence="2">Peripheral membrane protein</topology>
        <orientation evidence="2">Lumenal side</orientation>
    </subcellularLocation>
</comment>
<feature type="transmembrane region" description="Helical" evidence="16">
    <location>
        <begin position="294"/>
        <end position="316"/>
    </location>
</feature>
<dbReference type="GO" id="GO:0005789">
    <property type="term" value="C:endoplasmic reticulum membrane"/>
    <property type="evidence" value="ECO:0007669"/>
    <property type="project" value="UniProtKB-SubCell"/>
</dbReference>
<proteinExistence type="inferred from homology"/>
<evidence type="ECO:0000256" key="11">
    <source>
        <dbReference type="ARBA" id="ARBA00023002"/>
    </source>
</evidence>
<dbReference type="GO" id="GO:0016972">
    <property type="term" value="F:thiol oxidase activity"/>
    <property type="evidence" value="ECO:0007669"/>
    <property type="project" value="InterPro"/>
</dbReference>
<comment type="caution">
    <text evidence="18">The sequence shown here is derived from an EMBL/GenBank/DDBJ whole genome shotgun (WGS) entry which is preliminary data.</text>
</comment>
<accession>A0A1Y1S9M6</accession>
<keyword evidence="12 16" id="KW-0472">Membrane</keyword>
<evidence type="ECO:0000256" key="14">
    <source>
        <dbReference type="ARBA" id="ARBA00023180"/>
    </source>
</evidence>
<comment type="similarity">
    <text evidence="3">Belongs to the EROs family.</text>
</comment>
<dbReference type="OrthoDB" id="269384at2759"/>
<evidence type="ECO:0000256" key="12">
    <source>
        <dbReference type="ARBA" id="ARBA00023136"/>
    </source>
</evidence>
<evidence type="ECO:0000256" key="10">
    <source>
        <dbReference type="ARBA" id="ARBA00022982"/>
    </source>
</evidence>
<evidence type="ECO:0008006" key="20">
    <source>
        <dbReference type="Google" id="ProtNLM"/>
    </source>
</evidence>
<name>A0A1Y1S9M6_9MICR</name>
<evidence type="ECO:0000256" key="4">
    <source>
        <dbReference type="ARBA" id="ARBA00011802"/>
    </source>
</evidence>
<evidence type="ECO:0000256" key="2">
    <source>
        <dbReference type="ARBA" id="ARBA00004367"/>
    </source>
</evidence>
<evidence type="ECO:0000313" key="19">
    <source>
        <dbReference type="Proteomes" id="UP000192639"/>
    </source>
</evidence>
<keyword evidence="16" id="KW-1133">Transmembrane helix</keyword>
<dbReference type="PANTHER" id="PTHR12613:SF0">
    <property type="entry name" value="ERO1-LIKE PROTEIN"/>
    <property type="match status" value="1"/>
</dbReference>
<evidence type="ECO:0000256" key="9">
    <source>
        <dbReference type="ARBA" id="ARBA00022827"/>
    </source>
</evidence>
<dbReference type="GO" id="GO:0071949">
    <property type="term" value="F:FAD binding"/>
    <property type="evidence" value="ECO:0007669"/>
    <property type="project" value="InterPro"/>
</dbReference>
<evidence type="ECO:0000256" key="7">
    <source>
        <dbReference type="ARBA" id="ARBA00022729"/>
    </source>
</evidence>
<evidence type="ECO:0000256" key="17">
    <source>
        <dbReference type="SAM" id="SignalP"/>
    </source>
</evidence>
<reference evidence="18 19" key="1">
    <citation type="journal article" date="2017" name="Environ. Microbiol.">
        <title>Decay of the glycolytic pathway and adaptation to intranuclear parasitism within Enterocytozoonidae microsporidia.</title>
        <authorList>
            <person name="Wiredu Boakye D."/>
            <person name="Jaroenlak P."/>
            <person name="Prachumwat A."/>
            <person name="Williams T.A."/>
            <person name="Bateman K.S."/>
            <person name="Itsathitphaisarn O."/>
            <person name="Sritunyalucksana K."/>
            <person name="Paszkiewicz K.H."/>
            <person name="Moore K.A."/>
            <person name="Stentiford G.D."/>
            <person name="Williams B.A."/>
        </authorList>
    </citation>
    <scope>NUCLEOTIDE SEQUENCE [LARGE SCALE GENOMIC DNA]</scope>
    <source>
        <strain evidence="18 19">GB1</strain>
    </source>
</reference>
<evidence type="ECO:0000256" key="8">
    <source>
        <dbReference type="ARBA" id="ARBA00022824"/>
    </source>
</evidence>
<organism evidence="18 19">
    <name type="scientific">Enterospora canceri</name>
    <dbReference type="NCBI Taxonomy" id="1081671"/>
    <lineage>
        <taxon>Eukaryota</taxon>
        <taxon>Fungi</taxon>
        <taxon>Fungi incertae sedis</taxon>
        <taxon>Microsporidia</taxon>
        <taxon>Enterocytozoonidae</taxon>
        <taxon>Enterospora</taxon>
    </lineage>
</organism>
<feature type="signal peptide" evidence="17">
    <location>
        <begin position="1"/>
        <end position="16"/>
    </location>
</feature>
<keyword evidence="8" id="KW-0256">Endoplasmic reticulum</keyword>
<keyword evidence="5" id="KW-0813">Transport</keyword>
<dbReference type="GO" id="GO:0015035">
    <property type="term" value="F:protein-disulfide reductase activity"/>
    <property type="evidence" value="ECO:0007669"/>
    <property type="project" value="InterPro"/>
</dbReference>
<keyword evidence="9" id="KW-0274">FAD</keyword>
<dbReference type="InterPro" id="IPR037192">
    <property type="entry name" value="ERO1-like_sf"/>
</dbReference>
<gene>
    <name evidence="18" type="ORF">ECANGB1_2678</name>
</gene>
<sequence length="330" mass="38170">MIFQLEIILLLNGIHADTEHDKTEEKSDVLAMAFADKEREVEKLNQMTYDKLNEISKTNYYSKVKMMFYEKCPKITEGCKATACEVPTIKYGDEDGVVDLLSVVESYSPSIKHSNLVWADIYKAMENEAMIKVVSGLHFSVTTHIAAFHTPFFGFFLSNPKKFKNRYAKEFKENFLNLWLFVRAAVANLKNINTEANEDALTLSRMIDVPEMPKIDISANKQITRAIECIACLNCQKCILWGTIQTRGLKAAVKAVNSKKLYKSDVIFLINVFRRLSETMRQSRKMYDVRYPSMYLILVYYKQMLPLIAVLLFIAYRLAVYKKNKKVKYE</sequence>
<dbReference type="SUPFAM" id="SSF110019">
    <property type="entry name" value="ERO1-like"/>
    <property type="match status" value="1"/>
</dbReference>
<keyword evidence="19" id="KW-1185">Reference proteome</keyword>
<evidence type="ECO:0000256" key="6">
    <source>
        <dbReference type="ARBA" id="ARBA00022630"/>
    </source>
</evidence>
<keyword evidence="10" id="KW-0249">Electron transport</keyword>
<evidence type="ECO:0000256" key="1">
    <source>
        <dbReference type="ARBA" id="ARBA00001974"/>
    </source>
</evidence>
<dbReference type="GO" id="GO:0034975">
    <property type="term" value="P:protein folding in endoplasmic reticulum"/>
    <property type="evidence" value="ECO:0007669"/>
    <property type="project" value="InterPro"/>
</dbReference>
<evidence type="ECO:0000313" key="18">
    <source>
        <dbReference type="EMBL" id="ORD95178.1"/>
    </source>
</evidence>
<keyword evidence="16" id="KW-0812">Transmembrane</keyword>